<dbReference type="EMBL" id="RDQM01000005">
    <property type="protein sequence ID" value="RMW99121.1"/>
    <property type="molecule type" value="Genomic_DNA"/>
</dbReference>
<dbReference type="SUPFAM" id="SSF55073">
    <property type="entry name" value="Nucleotide cyclase"/>
    <property type="match status" value="1"/>
</dbReference>
<dbReference type="SMART" id="SM00091">
    <property type="entry name" value="PAS"/>
    <property type="match status" value="2"/>
</dbReference>
<dbReference type="InterPro" id="IPR043128">
    <property type="entry name" value="Rev_trsase/Diguanyl_cyclase"/>
</dbReference>
<dbReference type="PANTHER" id="PTHR44757">
    <property type="entry name" value="DIGUANYLATE CYCLASE DGCP"/>
    <property type="match status" value="1"/>
</dbReference>
<dbReference type="RefSeq" id="WP_122237899.1">
    <property type="nucleotide sequence ID" value="NZ_RDQM01000005.1"/>
</dbReference>
<dbReference type="PROSITE" id="PS50887">
    <property type="entry name" value="GGDEF"/>
    <property type="match status" value="1"/>
</dbReference>
<dbReference type="InterPro" id="IPR000160">
    <property type="entry name" value="GGDEF_dom"/>
</dbReference>
<dbReference type="Proteomes" id="UP000267521">
    <property type="component" value="Unassembled WGS sequence"/>
</dbReference>
<dbReference type="AlphaFoldDB" id="A0A3M6Q9I8"/>
<comment type="caution">
    <text evidence="3">The sequence shown here is derived from an EMBL/GenBank/DDBJ whole genome shotgun (WGS) entry which is preliminary data.</text>
</comment>
<dbReference type="Gene3D" id="3.30.450.20">
    <property type="entry name" value="PAS domain"/>
    <property type="match status" value="2"/>
</dbReference>
<dbReference type="InterPro" id="IPR035965">
    <property type="entry name" value="PAS-like_dom_sf"/>
</dbReference>
<gene>
    <name evidence="3" type="ORF">EBQ26_04790</name>
</gene>
<dbReference type="SUPFAM" id="SSF55785">
    <property type="entry name" value="PYP-like sensor domain (PAS domain)"/>
    <property type="match status" value="2"/>
</dbReference>
<feature type="domain" description="GGDEF" evidence="2">
    <location>
        <begin position="405"/>
        <end position="537"/>
    </location>
</feature>
<dbReference type="Gene3D" id="3.20.20.450">
    <property type="entry name" value="EAL domain"/>
    <property type="match status" value="1"/>
</dbReference>
<sequence length="807" mass="90232">MTGPVSDFGHTSLPHAGLRHGDGWHHISSSQPIAVCLLNREGTLLDLNPSALQLFSCTARQAFARKLSDFIDDWPRHVQALRAAVDQGQRYYAATAQLRVGGRPMPVVLEGVGIQHSQQILMTIRCLCDSGGVDVLQTVDQGVMMHDTEGHLVYINQAALCILNHPPEGLQWRDGLYSQAWRYVDEQGAPLPLEETPTMQALRTGSVKQGIMGLYREEDQYFRWLKVMAIPLTYVPGGAHEQVLTLLDDVTRQRRDESMFNRLQALSAMGAWECSNNYCHMTEGALRILGLEAQPTSLQDFLACFSPVNAARLGLAVQKALSERSSFSVELSLPGVPLRWLRVRGEPDHLDPLSSRISGTLEDISREKRTQAYLHQKSRTDTLTGLLNRDAILLKLKNYTERDAPDVAVLYIDLDRFKLINDALGHDVGDRVLQEAARRLRQATPEGGRCARMGGDEFLMLCPEHEHQTPAFVAERILGLMSLPFQIGHTSLNVCASIGIARAPQDGKDASTLIQNADAAMYECKRRVGNSWQFYSQDLARRQREKLQFDILLRRAIDENELRLFYQPQVDLRTGHLVGAEALMRWHSKVLGMVPPKAFIEHAESCGEIIRIGSWALREACLQVQRWREMGLTTVPISVNVSYRQFLTEDLAFVVADALRSADLDSKALELEFTERVLIEDDPLTARTVARLRELGITLSIDDFGEGYSALNYLRRLPVQKLKLSREFLQGVPGDRSDVVICQAVASITQNLGLGLIAEGVETPAQRQLLLDIGVSQAQGYLFAPPLVPDAFAQWLARPDRWGQMQL</sequence>
<dbReference type="InterPro" id="IPR052155">
    <property type="entry name" value="Biofilm_reg_signaling"/>
</dbReference>
<dbReference type="PROSITE" id="PS50883">
    <property type="entry name" value="EAL"/>
    <property type="match status" value="1"/>
</dbReference>
<dbReference type="InterPro" id="IPR001633">
    <property type="entry name" value="EAL_dom"/>
</dbReference>
<accession>A0A3M6Q9I8</accession>
<dbReference type="InterPro" id="IPR035919">
    <property type="entry name" value="EAL_sf"/>
</dbReference>
<evidence type="ECO:0000259" key="1">
    <source>
        <dbReference type="PROSITE" id="PS50883"/>
    </source>
</evidence>
<feature type="domain" description="EAL" evidence="1">
    <location>
        <begin position="546"/>
        <end position="800"/>
    </location>
</feature>
<dbReference type="InterPro" id="IPR029787">
    <property type="entry name" value="Nucleotide_cyclase"/>
</dbReference>
<dbReference type="CDD" id="cd01949">
    <property type="entry name" value="GGDEF"/>
    <property type="match status" value="1"/>
</dbReference>
<proteinExistence type="predicted"/>
<protein>
    <submittedName>
        <fullName evidence="3">EAL domain-containing protein</fullName>
    </submittedName>
</protein>
<dbReference type="Pfam" id="PF00990">
    <property type="entry name" value="GGDEF"/>
    <property type="match status" value="1"/>
</dbReference>
<evidence type="ECO:0000259" key="2">
    <source>
        <dbReference type="PROSITE" id="PS50887"/>
    </source>
</evidence>
<dbReference type="SMART" id="SM00267">
    <property type="entry name" value="GGDEF"/>
    <property type="match status" value="1"/>
</dbReference>
<dbReference type="PANTHER" id="PTHR44757:SF2">
    <property type="entry name" value="BIOFILM ARCHITECTURE MAINTENANCE PROTEIN MBAA"/>
    <property type="match status" value="1"/>
</dbReference>
<name>A0A3M6Q9I8_9BURK</name>
<dbReference type="CDD" id="cd01948">
    <property type="entry name" value="EAL"/>
    <property type="match status" value="1"/>
</dbReference>
<reference evidence="3 4" key="1">
    <citation type="submission" date="2018-10" db="EMBL/GenBank/DDBJ databases">
        <title>Comamonadaceae CDC group NO-1 genome sequencing and assembly.</title>
        <authorList>
            <person name="Bernier A.-M."/>
            <person name="Bernard K."/>
        </authorList>
    </citation>
    <scope>NUCLEOTIDE SEQUENCE [LARGE SCALE GENOMIC DNA]</scope>
    <source>
        <strain evidence="3 4">NML970147</strain>
    </source>
</reference>
<evidence type="ECO:0000313" key="3">
    <source>
        <dbReference type="EMBL" id="RMW99121.1"/>
    </source>
</evidence>
<organism evidence="3 4">
    <name type="scientific">Allofranklinella schreckenbergeri</name>
    <dbReference type="NCBI Taxonomy" id="1076744"/>
    <lineage>
        <taxon>Bacteria</taxon>
        <taxon>Pseudomonadati</taxon>
        <taxon>Pseudomonadota</taxon>
        <taxon>Betaproteobacteria</taxon>
        <taxon>Burkholderiales</taxon>
        <taxon>Comamonadaceae</taxon>
        <taxon>Allofranklinella</taxon>
    </lineage>
</organism>
<dbReference type="Pfam" id="PF00563">
    <property type="entry name" value="EAL"/>
    <property type="match status" value="1"/>
</dbReference>
<evidence type="ECO:0000313" key="4">
    <source>
        <dbReference type="Proteomes" id="UP000267521"/>
    </source>
</evidence>
<dbReference type="CDD" id="cd00130">
    <property type="entry name" value="PAS"/>
    <property type="match status" value="1"/>
</dbReference>
<dbReference type="InterPro" id="IPR000014">
    <property type="entry name" value="PAS"/>
</dbReference>
<dbReference type="Pfam" id="PF13426">
    <property type="entry name" value="PAS_9"/>
    <property type="match status" value="1"/>
</dbReference>
<dbReference type="Gene3D" id="3.30.70.270">
    <property type="match status" value="1"/>
</dbReference>
<dbReference type="NCBIfam" id="TIGR00254">
    <property type="entry name" value="GGDEF"/>
    <property type="match status" value="1"/>
</dbReference>
<dbReference type="SMART" id="SM00052">
    <property type="entry name" value="EAL"/>
    <property type="match status" value="1"/>
</dbReference>
<dbReference type="SUPFAM" id="SSF141868">
    <property type="entry name" value="EAL domain-like"/>
    <property type="match status" value="1"/>
</dbReference>